<accession>A0A804MRU2</accession>
<dbReference type="Gramene" id="Zm00001eb106820_T001">
    <property type="protein sequence ID" value="Zm00001eb106820_P001"/>
    <property type="gene ID" value="Zm00001eb106820"/>
</dbReference>
<evidence type="ECO:0000313" key="3">
    <source>
        <dbReference type="Proteomes" id="UP000007305"/>
    </source>
</evidence>
<protein>
    <submittedName>
        <fullName evidence="2">Uncharacterized protein</fullName>
    </submittedName>
</protein>
<reference evidence="3" key="1">
    <citation type="submission" date="2015-12" db="EMBL/GenBank/DDBJ databases">
        <title>Update maize B73 reference genome by single molecule sequencing technologies.</title>
        <authorList>
            <consortium name="Maize Genome Sequencing Project"/>
            <person name="Ware D."/>
        </authorList>
    </citation>
    <scope>NUCLEOTIDE SEQUENCE [LARGE SCALE GENOMIC DNA]</scope>
    <source>
        <strain evidence="3">cv. B73</strain>
    </source>
</reference>
<reference evidence="2" key="3">
    <citation type="submission" date="2021-05" db="UniProtKB">
        <authorList>
            <consortium name="EnsemblPlants"/>
        </authorList>
    </citation>
    <scope>IDENTIFICATION</scope>
    <source>
        <strain evidence="2">cv. B73</strain>
    </source>
</reference>
<dbReference type="EnsemblPlants" id="Zm00001eb106820_T001">
    <property type="protein sequence ID" value="Zm00001eb106820_P001"/>
    <property type="gene ID" value="Zm00001eb106820"/>
</dbReference>
<proteinExistence type="predicted"/>
<reference evidence="2" key="2">
    <citation type="submission" date="2019-07" db="EMBL/GenBank/DDBJ databases">
        <authorList>
            <person name="Seetharam A."/>
            <person name="Woodhouse M."/>
            <person name="Cannon E."/>
        </authorList>
    </citation>
    <scope>NUCLEOTIDE SEQUENCE [LARGE SCALE GENOMIC DNA]</scope>
    <source>
        <strain evidence="2">cv. B73</strain>
    </source>
</reference>
<evidence type="ECO:0000313" key="2">
    <source>
        <dbReference type="EnsemblPlants" id="Zm00001eb106820_P001"/>
    </source>
</evidence>
<sequence length="370" mass="39135">MAGLRGSSERVEDGGMEWVAKVGGPVVEWPLAGGGGLHGEAEEGDHGEARVLDLRQLQPLLLLGVGRQGERVKVGAAGVQPLLRVELGVALELDVADHKHLDPDERRDGERQRLAQVGGPIHQLHLHAVTFTGWLISLAVDRSSAENELHAWIWIHACHRSAMFTYLASILPGDAGEPLDGEGAEGGEHGPSAVDELALAEPLEAEHLAVGLERGGLDVGGLEPGADDAAGLVLGQVLVQRVQFELQVLHGLPEPERVEPVVADQRAVEVVGRHGAGEPQRPVRGDRRLRHLLRDGSLGLSAAEPKPGHDAPVLRRRVRQAGAQECARRGGHRRSHGHSSSPRCAEVGGQLASGGGVWRGGGARHGLQIG</sequence>
<organism evidence="2 3">
    <name type="scientific">Zea mays</name>
    <name type="common">Maize</name>
    <dbReference type="NCBI Taxonomy" id="4577"/>
    <lineage>
        <taxon>Eukaryota</taxon>
        <taxon>Viridiplantae</taxon>
        <taxon>Streptophyta</taxon>
        <taxon>Embryophyta</taxon>
        <taxon>Tracheophyta</taxon>
        <taxon>Spermatophyta</taxon>
        <taxon>Magnoliopsida</taxon>
        <taxon>Liliopsida</taxon>
        <taxon>Poales</taxon>
        <taxon>Poaceae</taxon>
        <taxon>PACMAD clade</taxon>
        <taxon>Panicoideae</taxon>
        <taxon>Andropogonodae</taxon>
        <taxon>Andropogoneae</taxon>
        <taxon>Tripsacinae</taxon>
        <taxon>Zea</taxon>
    </lineage>
</organism>
<dbReference type="FunCoup" id="A0A804MRU2">
    <property type="interactions" value="473"/>
</dbReference>
<feature type="region of interest" description="Disordered" evidence="1">
    <location>
        <begin position="319"/>
        <end position="370"/>
    </location>
</feature>
<dbReference type="InParanoid" id="A0A804MRU2"/>
<name>A0A804MRU2_MAIZE</name>
<feature type="compositionally biased region" description="Gly residues" evidence="1">
    <location>
        <begin position="351"/>
        <end position="370"/>
    </location>
</feature>
<dbReference type="Proteomes" id="UP000007305">
    <property type="component" value="Chromosome 2"/>
</dbReference>
<keyword evidence="3" id="KW-1185">Reference proteome</keyword>
<dbReference type="AlphaFoldDB" id="A0A804MRU2"/>
<evidence type="ECO:0000256" key="1">
    <source>
        <dbReference type="SAM" id="MobiDB-lite"/>
    </source>
</evidence>